<evidence type="ECO:0000256" key="3">
    <source>
        <dbReference type="ARBA" id="ARBA00022908"/>
    </source>
</evidence>
<dbReference type="GeneID" id="68362536"/>
<reference evidence="9" key="1">
    <citation type="journal article" date="2017" name="Sci. Rep.">
        <title>Determination of the Genome and Primary Transcriptome of Syngas Fermenting Eubacterium limosum ATCC 8486.</title>
        <authorList>
            <person name="Song Y."/>
            <person name="Shin J."/>
            <person name="Jeong Y."/>
            <person name="Jin S."/>
            <person name="Lee J.K."/>
            <person name="Kim D.R."/>
            <person name="Kim S.C."/>
            <person name="Cho S."/>
            <person name="Cho B.K."/>
        </authorList>
    </citation>
    <scope>NUCLEOTIDE SEQUENCE [LARGE SCALE GENOMIC DNA]</scope>
    <source>
        <strain evidence="9">ATCC 8486</strain>
    </source>
</reference>
<evidence type="ECO:0000313" key="8">
    <source>
        <dbReference type="EMBL" id="ARD66535.1"/>
    </source>
</evidence>
<evidence type="ECO:0000256" key="2">
    <source>
        <dbReference type="ARBA" id="ARBA00008857"/>
    </source>
</evidence>
<dbReference type="GO" id="GO:0015074">
    <property type="term" value="P:DNA integration"/>
    <property type="evidence" value="ECO:0007669"/>
    <property type="project" value="UniProtKB-KW"/>
</dbReference>
<keyword evidence="5" id="KW-0233">DNA recombination</keyword>
<keyword evidence="4" id="KW-0238">DNA-binding</keyword>
<dbReference type="PANTHER" id="PTHR30349">
    <property type="entry name" value="PHAGE INTEGRASE-RELATED"/>
    <property type="match status" value="1"/>
</dbReference>
<evidence type="ECO:0000256" key="4">
    <source>
        <dbReference type="ARBA" id="ARBA00023125"/>
    </source>
</evidence>
<dbReference type="CDD" id="cd01189">
    <property type="entry name" value="INT_ICEBs1_C_like"/>
    <property type="match status" value="1"/>
</dbReference>
<dbReference type="InterPro" id="IPR010998">
    <property type="entry name" value="Integrase_recombinase_N"/>
</dbReference>
<dbReference type="InterPro" id="IPR002104">
    <property type="entry name" value="Integrase_catalytic"/>
</dbReference>
<name>A0AAC9W3C3_EUBLI</name>
<evidence type="ECO:0000259" key="7">
    <source>
        <dbReference type="PROSITE" id="PS51898"/>
    </source>
</evidence>
<comment type="similarity">
    <text evidence="2">Belongs to the 'phage' integrase family.</text>
</comment>
<feature type="region of interest" description="Disordered" evidence="6">
    <location>
        <begin position="164"/>
        <end position="186"/>
    </location>
</feature>
<dbReference type="InterPro" id="IPR050090">
    <property type="entry name" value="Tyrosine_recombinase_XerCD"/>
</dbReference>
<keyword evidence="3" id="KW-0229">DNA integration</keyword>
<dbReference type="InterPro" id="IPR011010">
    <property type="entry name" value="DNA_brk_join_enz"/>
</dbReference>
<dbReference type="KEGG" id="elim:B2M23_13770"/>
<dbReference type="PANTHER" id="PTHR30349:SF64">
    <property type="entry name" value="PROPHAGE INTEGRASE INTD-RELATED"/>
    <property type="match status" value="1"/>
</dbReference>
<dbReference type="PROSITE" id="PS51898">
    <property type="entry name" value="TYR_RECOMBINASE"/>
    <property type="match status" value="1"/>
</dbReference>
<dbReference type="GO" id="GO:0006310">
    <property type="term" value="P:DNA recombination"/>
    <property type="evidence" value="ECO:0007669"/>
    <property type="project" value="UniProtKB-KW"/>
</dbReference>
<dbReference type="Gene3D" id="1.10.150.130">
    <property type="match status" value="1"/>
</dbReference>
<dbReference type="Gene3D" id="1.10.443.10">
    <property type="entry name" value="Intergrase catalytic core"/>
    <property type="match status" value="1"/>
</dbReference>
<dbReference type="GO" id="GO:0003677">
    <property type="term" value="F:DNA binding"/>
    <property type="evidence" value="ECO:0007669"/>
    <property type="project" value="UniProtKB-KW"/>
</dbReference>
<dbReference type="InterPro" id="IPR013762">
    <property type="entry name" value="Integrase-like_cat_sf"/>
</dbReference>
<protein>
    <submittedName>
        <fullName evidence="8">Site-specific integrase</fullName>
    </submittedName>
</protein>
<evidence type="ECO:0000313" key="9">
    <source>
        <dbReference type="Proteomes" id="UP000192391"/>
    </source>
</evidence>
<dbReference type="EMBL" id="CP019962">
    <property type="protein sequence ID" value="ARD66535.1"/>
    <property type="molecule type" value="Genomic_DNA"/>
</dbReference>
<evidence type="ECO:0000256" key="1">
    <source>
        <dbReference type="ARBA" id="ARBA00003283"/>
    </source>
</evidence>
<dbReference type="Proteomes" id="UP000192391">
    <property type="component" value="Chromosome"/>
</dbReference>
<sequence>MIEKITMKEWLSRRVPKVKSSSLKTYRSYERAHILPSLGNIPISEVGAMLPAFSVQLAERLAHKTVRDILTYVHTILREAEAKGLAEASNMPKITMEPKEKEVLTYSEQKALTARLRQSAAPLDMAVLLALATGLRLGEVAGLRHKDIDLEAAVLRVRRNSQRVYDGHDGHTPLKNTTPKTRRSRRDIPLPRAFVAVLARYMEDREGQPAAAPLIAAPGGSAYDPRTIERRFDKLKAEHGLSSGVTFHSLRHSFATRALEAGADMRTVSDLLGHSSVAFTMNCYSHSATKLKREQMEKINEYF</sequence>
<accession>A0AAC9W3C3</accession>
<dbReference type="Pfam" id="PF14659">
    <property type="entry name" value="Phage_int_SAM_3"/>
    <property type="match status" value="1"/>
</dbReference>
<dbReference type="RefSeq" id="WP_013379551.1">
    <property type="nucleotide sequence ID" value="NZ_CP019962.1"/>
</dbReference>
<dbReference type="Pfam" id="PF00589">
    <property type="entry name" value="Phage_integrase"/>
    <property type="match status" value="1"/>
</dbReference>
<evidence type="ECO:0000256" key="6">
    <source>
        <dbReference type="SAM" id="MobiDB-lite"/>
    </source>
</evidence>
<organism evidence="8 9">
    <name type="scientific">Eubacterium limosum</name>
    <dbReference type="NCBI Taxonomy" id="1736"/>
    <lineage>
        <taxon>Bacteria</taxon>
        <taxon>Bacillati</taxon>
        <taxon>Bacillota</taxon>
        <taxon>Clostridia</taxon>
        <taxon>Eubacteriales</taxon>
        <taxon>Eubacteriaceae</taxon>
        <taxon>Eubacterium</taxon>
    </lineage>
</organism>
<gene>
    <name evidence="8" type="ORF">B2M23_13770</name>
</gene>
<proteinExistence type="inferred from homology"/>
<dbReference type="InterPro" id="IPR004107">
    <property type="entry name" value="Integrase_SAM-like_N"/>
</dbReference>
<feature type="domain" description="Tyr recombinase" evidence="7">
    <location>
        <begin position="99"/>
        <end position="297"/>
    </location>
</feature>
<comment type="function">
    <text evidence="1">Site-specific tyrosine recombinase, which acts by catalyzing the cutting and rejoining of the recombining DNA molecules.</text>
</comment>
<dbReference type="SUPFAM" id="SSF56349">
    <property type="entry name" value="DNA breaking-rejoining enzymes"/>
    <property type="match status" value="1"/>
</dbReference>
<dbReference type="AlphaFoldDB" id="A0AAC9W3C3"/>
<evidence type="ECO:0000256" key="5">
    <source>
        <dbReference type="ARBA" id="ARBA00023172"/>
    </source>
</evidence>